<proteinExistence type="predicted"/>
<dbReference type="PATRIC" id="fig|317.197.peg.3817"/>
<dbReference type="OrthoDB" id="2636646at2"/>
<gene>
    <name evidence="1" type="ORF">ACS77_02295</name>
</gene>
<dbReference type="GO" id="GO:0016746">
    <property type="term" value="F:acyltransferase activity"/>
    <property type="evidence" value="ECO:0007669"/>
    <property type="project" value="InterPro"/>
</dbReference>
<dbReference type="Proteomes" id="UP000036955">
    <property type="component" value="Unassembled WGS sequence"/>
</dbReference>
<dbReference type="InterPro" id="IPR016039">
    <property type="entry name" value="Thiolase-like"/>
</dbReference>
<dbReference type="EMBL" id="LFQK01000004">
    <property type="protein sequence ID" value="KNH29527.1"/>
    <property type="molecule type" value="Genomic_DNA"/>
</dbReference>
<dbReference type="AlphaFoldDB" id="A0A0L1MM03"/>
<accession>A0A0L1MM03</accession>
<reference evidence="1 2" key="1">
    <citation type="submission" date="2015-06" db="EMBL/GenBank/DDBJ databases">
        <authorList>
            <person name="Hoefler B.C."/>
            <person name="Straight P.D."/>
        </authorList>
    </citation>
    <scope>NUCLEOTIDE SEQUENCE [LARGE SCALE GENOMIC DNA]</scope>
    <source>
        <strain evidence="1 2">Riq4</strain>
    </source>
</reference>
<comment type="caution">
    <text evidence="1">The sequence shown here is derived from an EMBL/GenBank/DDBJ whole genome shotgun (WGS) entry which is preliminary data.</text>
</comment>
<organism evidence="1 2">
    <name type="scientific">Pseudomonas syringae</name>
    <dbReference type="NCBI Taxonomy" id="317"/>
    <lineage>
        <taxon>Bacteria</taxon>
        <taxon>Pseudomonadati</taxon>
        <taxon>Pseudomonadota</taxon>
        <taxon>Gammaproteobacteria</taxon>
        <taxon>Pseudomonadales</taxon>
        <taxon>Pseudomonadaceae</taxon>
        <taxon>Pseudomonas</taxon>
    </lineage>
</organism>
<protein>
    <submittedName>
        <fullName evidence="1">3-oxoacyl-ACP synthase</fullName>
    </submittedName>
</protein>
<sequence>MYIHTITSLVAANLTALPALAEKYAWGERNTKIFGRFHRMESASLFEREALPDLIMRLLQQFQAECDPVLFGRIGYVAWAHSLNCPSPFDLVPVLASDLRTFLGRPELEFFSVSQASCASALVGLKFLNAKLTAANTRQDNVCGLLITGEKCFHETVQYVDQNGYFGEAFCATLLSVNPSPGALRVGAVHVQQLAAYGTRTRSTDRESENAYDHAFIPTMLETVHTALQHAGRRPQELRTLIPYHISPPTFDRIADGAGFARDIIHRRHLYQLGHCFCSDAFLNLKSLLAHRDNAIAIHPILVVASGIAGTFAAMVLELNNEDET</sequence>
<dbReference type="Gene3D" id="3.40.47.10">
    <property type="match status" value="1"/>
</dbReference>
<evidence type="ECO:0000313" key="2">
    <source>
        <dbReference type="Proteomes" id="UP000036955"/>
    </source>
</evidence>
<dbReference type="SUPFAM" id="SSF53901">
    <property type="entry name" value="Thiolase-like"/>
    <property type="match status" value="1"/>
</dbReference>
<name>A0A0L1MM03_PSESX</name>
<evidence type="ECO:0000313" key="1">
    <source>
        <dbReference type="EMBL" id="KNH29527.1"/>
    </source>
</evidence>